<keyword evidence="7" id="KW-0406">Ion transport</keyword>
<dbReference type="HAMAP" id="MF_01844">
    <property type="entry name" value="NhaA"/>
    <property type="match status" value="1"/>
</dbReference>
<reference evidence="8 9" key="2">
    <citation type="submission" date="2023-12" db="EMBL/GenBank/DDBJ databases">
        <authorList>
            <consortium name="Cladostephus spongiosus"/>
            <person name="Lorente B."/>
            <person name="Cabral C."/>
            <person name="Frias J."/>
            <person name="Faria J."/>
            <person name="Toubarro D."/>
        </authorList>
    </citation>
    <scope>NUCLEOTIDE SEQUENCE [LARGE SCALE GENOMIC DNA]</scope>
    <source>
        <strain evidence="8 9">ZMCS4</strain>
    </source>
</reference>
<dbReference type="EMBL" id="JAYDYW010000005">
    <property type="protein sequence ID" value="MEE1673379.1"/>
    <property type="molecule type" value="Genomic_DNA"/>
</dbReference>
<evidence type="ECO:0000256" key="5">
    <source>
        <dbReference type="ARBA" id="ARBA00023136"/>
    </source>
</evidence>
<dbReference type="InterPro" id="IPR004670">
    <property type="entry name" value="NhaA"/>
</dbReference>
<comment type="subcellular location">
    <subcellularLocation>
        <location evidence="1">Cell inner membrane</location>
        <topology evidence="1">Multi-pass membrane protein</topology>
    </subcellularLocation>
    <subcellularLocation>
        <location evidence="7">Cell membrane</location>
        <topology evidence="7">Multi-pass membrane protein</topology>
    </subcellularLocation>
</comment>
<evidence type="ECO:0000256" key="4">
    <source>
        <dbReference type="ARBA" id="ARBA00022989"/>
    </source>
</evidence>
<dbReference type="Gene3D" id="1.20.1530.10">
    <property type="entry name" value="Na+/H+ antiporter like domain"/>
    <property type="match status" value="1"/>
</dbReference>
<keyword evidence="5 7" id="KW-0472">Membrane</keyword>
<feature type="transmembrane region" description="Helical" evidence="7">
    <location>
        <begin position="329"/>
        <end position="351"/>
    </location>
</feature>
<dbReference type="NCBIfam" id="NF007111">
    <property type="entry name" value="PRK09560.1"/>
    <property type="match status" value="1"/>
</dbReference>
<feature type="transmembrane region" description="Helical" evidence="7">
    <location>
        <begin position="127"/>
        <end position="146"/>
    </location>
</feature>
<dbReference type="Proteomes" id="UP001310248">
    <property type="component" value="Unassembled WGS sequence"/>
</dbReference>
<evidence type="ECO:0000256" key="3">
    <source>
        <dbReference type="ARBA" id="ARBA00022692"/>
    </source>
</evidence>
<protein>
    <recommendedName>
        <fullName evidence="7">Na(+)/H(+) antiporter NhaA</fullName>
    </recommendedName>
    <alternativeName>
        <fullName evidence="7">Sodium/proton antiporter NhaA</fullName>
    </alternativeName>
</protein>
<proteinExistence type="inferred from homology"/>
<keyword evidence="7" id="KW-0050">Antiport</keyword>
<sequence length="407" mass="42919">MKSFLERFLRMEAAGGILLMLAAVVAMFMANSNLLSPAYFAFLDTPFQVRIAELDINKPLLLWINDGLMAIFFLVIGLEVKRELVEGALSSKERALLPVVAAVGGMVVPAAVYLLFNIGDGELAKGWAIPAATDIAFALGVMALLGKRVPASLKVFLLALAIADDLGVIVVIALFYTSEVAIMPLVWAVAATVGLWLLNRRGHSGLSAYMLLGLVLWVAVLKSGVHATLAGVIVGFMIPIKANSGGSPLKKLEHALHPASSFFIVPVFAFANAGVPLEGISLESFQSPLALGVILGLLVGKPLGIYTCSRLAIRAGWAKLPEGSNNMQLLATSMLCGIGFTMSIFISSLAFAGQTDLIGLSRLAILAGSVTAALIGYGLLHWSTREEAAKIAEQEQGKTNTLSTSSV</sequence>
<evidence type="ECO:0000256" key="7">
    <source>
        <dbReference type="HAMAP-Rule" id="MF_01844"/>
    </source>
</evidence>
<dbReference type="RefSeq" id="WP_163132959.1">
    <property type="nucleotide sequence ID" value="NZ_JAYDYW010000005.1"/>
</dbReference>
<feature type="transmembrane region" description="Helical" evidence="7">
    <location>
        <begin position="357"/>
        <end position="380"/>
    </location>
</feature>
<comment type="caution">
    <text evidence="8">The sequence shown here is derived from an EMBL/GenBank/DDBJ whole genome shotgun (WGS) entry which is preliminary data.</text>
</comment>
<dbReference type="InterPro" id="IPR023171">
    <property type="entry name" value="Na/H_antiporter_dom_sf"/>
</dbReference>
<dbReference type="NCBIfam" id="NF007112">
    <property type="entry name" value="PRK09561.1"/>
    <property type="match status" value="1"/>
</dbReference>
<dbReference type="PANTHER" id="PTHR30341:SF0">
    <property type="entry name" value="NA(+)_H(+) ANTIPORTER NHAA"/>
    <property type="match status" value="1"/>
</dbReference>
<feature type="transmembrane region" description="Helical" evidence="7">
    <location>
        <begin position="95"/>
        <end position="115"/>
    </location>
</feature>
<dbReference type="PANTHER" id="PTHR30341">
    <property type="entry name" value="SODIUM ION/PROTON ANTIPORTER NHAA-RELATED"/>
    <property type="match status" value="1"/>
</dbReference>
<feature type="transmembrane region" description="Helical" evidence="7">
    <location>
        <begin position="155"/>
        <end position="175"/>
    </location>
</feature>
<organism evidence="8 9">
    <name type="scientific">Agarivorans aestuarii</name>
    <dbReference type="NCBI Taxonomy" id="1563703"/>
    <lineage>
        <taxon>Bacteria</taxon>
        <taxon>Pseudomonadati</taxon>
        <taxon>Pseudomonadota</taxon>
        <taxon>Gammaproteobacteria</taxon>
        <taxon>Alteromonadales</taxon>
        <taxon>Alteromonadaceae</taxon>
        <taxon>Agarivorans</taxon>
    </lineage>
</organism>
<dbReference type="NCBIfam" id="TIGR00773">
    <property type="entry name" value="NhaA"/>
    <property type="match status" value="1"/>
</dbReference>
<keyword evidence="7" id="KW-0813">Transport</keyword>
<evidence type="ECO:0000256" key="1">
    <source>
        <dbReference type="ARBA" id="ARBA00004429"/>
    </source>
</evidence>
<keyword evidence="4 7" id="KW-1133">Transmembrane helix</keyword>
<comment type="similarity">
    <text evidence="7">Belongs to the NhaA Na(+)/H(+) (TC 2.A.33) antiporter family.</text>
</comment>
<name>A0ABU7G1V7_9ALTE</name>
<keyword evidence="7" id="KW-0915">Sodium</keyword>
<evidence type="ECO:0000313" key="9">
    <source>
        <dbReference type="Proteomes" id="UP001310248"/>
    </source>
</evidence>
<gene>
    <name evidence="7 8" type="primary">nhaA</name>
    <name evidence="8" type="ORF">SNR37_002802</name>
</gene>
<reference evidence="9" key="1">
    <citation type="submission" date="2023-07" db="EMBL/GenBank/DDBJ databases">
        <title>Draft genome sequence of Agarivorans aestuarii strain ZMCS4, a CAZymes producing bacteria isolated from the marine brown algae Clodostephus spongiosus.</title>
        <authorList>
            <person name="Lorente B."/>
            <person name="Cabral C."/>
            <person name="Frias J."/>
            <person name="Faria J."/>
            <person name="Toubarro D."/>
        </authorList>
    </citation>
    <scope>NUCLEOTIDE SEQUENCE [LARGE SCALE GENOMIC DNA]</scope>
    <source>
        <strain evidence="9">ZMCS4</strain>
    </source>
</reference>
<feature type="transmembrane region" description="Helical" evidence="7">
    <location>
        <begin position="227"/>
        <end position="243"/>
    </location>
</feature>
<dbReference type="Pfam" id="PF06965">
    <property type="entry name" value="Na_H_antiport_1"/>
    <property type="match status" value="1"/>
</dbReference>
<evidence type="ECO:0000313" key="8">
    <source>
        <dbReference type="EMBL" id="MEE1673379.1"/>
    </source>
</evidence>
<keyword evidence="6 7" id="KW-0739">Sodium transport</keyword>
<comment type="catalytic activity">
    <reaction evidence="7">
        <text>Na(+)(in) + 2 H(+)(out) = Na(+)(out) + 2 H(+)(in)</text>
        <dbReference type="Rhea" id="RHEA:29251"/>
        <dbReference type="ChEBI" id="CHEBI:15378"/>
        <dbReference type="ChEBI" id="CHEBI:29101"/>
    </reaction>
</comment>
<keyword evidence="9" id="KW-1185">Reference proteome</keyword>
<keyword evidence="2 7" id="KW-1003">Cell membrane</keyword>
<feature type="transmembrane region" description="Helical" evidence="7">
    <location>
        <begin position="255"/>
        <end position="277"/>
    </location>
</feature>
<feature type="transmembrane region" description="Helical" evidence="7">
    <location>
        <begin position="181"/>
        <end position="198"/>
    </location>
</feature>
<evidence type="ECO:0000256" key="6">
    <source>
        <dbReference type="ARBA" id="ARBA00023201"/>
    </source>
</evidence>
<feature type="transmembrane region" description="Helical" evidence="7">
    <location>
        <begin position="61"/>
        <end position="80"/>
    </location>
</feature>
<evidence type="ECO:0000256" key="2">
    <source>
        <dbReference type="ARBA" id="ARBA00022475"/>
    </source>
</evidence>
<keyword evidence="3 7" id="KW-0812">Transmembrane</keyword>
<comment type="function">
    <text evidence="7">Na(+)/H(+) antiporter that extrudes sodium in exchange for external protons.</text>
</comment>
<accession>A0ABU7G1V7</accession>
<feature type="transmembrane region" description="Helical" evidence="7">
    <location>
        <begin position="289"/>
        <end position="308"/>
    </location>
</feature>